<dbReference type="PANTHER" id="PTHR13379">
    <property type="entry name" value="UNCHARACTERIZED DUF1308"/>
    <property type="match status" value="1"/>
</dbReference>
<dbReference type="Proteomes" id="UP000077521">
    <property type="component" value="Unassembled WGS sequence"/>
</dbReference>
<feature type="region of interest" description="Disordered" evidence="1">
    <location>
        <begin position="562"/>
        <end position="593"/>
    </location>
</feature>
<keyword evidence="3" id="KW-1185">Reference proteome</keyword>
<feature type="compositionally biased region" description="Low complexity" evidence="1">
    <location>
        <begin position="575"/>
        <end position="589"/>
    </location>
</feature>
<reference evidence="2" key="1">
    <citation type="submission" date="2016-04" db="EMBL/GenBank/DDBJ databases">
        <authorList>
            <person name="Nguyen H.D."/>
            <person name="Samba Siva P."/>
            <person name="Cullis J."/>
            <person name="Levesque C.A."/>
            <person name="Hambleton S."/>
        </authorList>
    </citation>
    <scope>NUCLEOTIDE SEQUENCE</scope>
    <source>
        <strain evidence="2">DAOMC 236416</strain>
    </source>
</reference>
<sequence length="714" mass="77961">MDADPYLRAKGVTHAAGNTIGARRAAMQRILNAMYAPESPSTTSSPGPALPINTATSVPVIGAAWTEQVHLHTVPVSGISILRNSVRKELDFLNRVDAEQVARNEAHGDGSGNGYADNIDVSVSSNAPFLESLWNCVQHYVVTAPPVTDVSTAVALASTRAKGSASLPPLKIDVVANGGRRWVRLFTLKPSSLLQEFRLVEAEDVYDSSDDEDSQASCTVKESDELTFDEAAQRSSLVRTALELRRAADHASSLLQTSSLGSAPIEVDLILTRLDWPDSVPEIDSDGRSSMRDFDEDERFRLRLHRILEELGGIPNLRLFTSGTSPFNKPTSTPLKPTFQPKDDLEDAQKERHLNLDLSALVALCSDIVHGEPISENSTLEDSRHCFHKTAPYKLVKPAESSVKPNVQSGAHGRALAEQLWRECCQGIEDGGNFLHSLVHAAPGSSETPRVVLWTTREAVDKFNEIVELVAGEQEKIRAIALLQDVGSGTLSHDDFFWRNSRWASDVNLRKHLQLPVRIFEEHQPREGTWTDPLAQEFVSDLESIITRSLAAQDERADAVNAASSKVGAHENGDTISSSASISGPGPTAHTSRSLLAGCRHGMTTLTTNFTSVKWLVRQWPGAVESKHTSSIYNSSAWPTLPNSLGLVGKYCLHREELLRTPSTQSAVIWILHPRSFAEQMRVTMNGSDRKDEPMYSSSARRSPAAANSNGTSL</sequence>
<evidence type="ECO:0008006" key="4">
    <source>
        <dbReference type="Google" id="ProtNLM"/>
    </source>
</evidence>
<accession>A0A177TRM9</accession>
<dbReference type="AlphaFoldDB" id="A0A177TRM9"/>
<name>A0A177TRM9_9BASI</name>
<evidence type="ECO:0000313" key="3">
    <source>
        <dbReference type="Proteomes" id="UP000077521"/>
    </source>
</evidence>
<feature type="region of interest" description="Disordered" evidence="1">
    <location>
        <begin position="687"/>
        <end position="714"/>
    </location>
</feature>
<feature type="compositionally biased region" description="Low complexity" evidence="1">
    <location>
        <begin position="697"/>
        <end position="714"/>
    </location>
</feature>
<dbReference type="EMBL" id="LWDF02000175">
    <property type="protein sequence ID" value="KAE8254922.1"/>
    <property type="molecule type" value="Genomic_DNA"/>
</dbReference>
<proteinExistence type="predicted"/>
<organism evidence="2 3">
    <name type="scientific">Tilletia indica</name>
    <dbReference type="NCBI Taxonomy" id="43049"/>
    <lineage>
        <taxon>Eukaryota</taxon>
        <taxon>Fungi</taxon>
        <taxon>Dikarya</taxon>
        <taxon>Basidiomycota</taxon>
        <taxon>Ustilaginomycotina</taxon>
        <taxon>Exobasidiomycetes</taxon>
        <taxon>Tilletiales</taxon>
        <taxon>Tilletiaceae</taxon>
        <taxon>Tilletia</taxon>
    </lineage>
</organism>
<gene>
    <name evidence="2" type="ORF">A4X13_0g3226</name>
</gene>
<reference evidence="2" key="2">
    <citation type="journal article" date="2019" name="IMA Fungus">
        <title>Genome sequencing and comparison of five Tilletia species to identify candidate genes for the detection of regulated species infecting wheat.</title>
        <authorList>
            <person name="Nguyen H.D.T."/>
            <person name="Sultana T."/>
            <person name="Kesanakurti P."/>
            <person name="Hambleton S."/>
        </authorList>
    </citation>
    <scope>NUCLEOTIDE SEQUENCE</scope>
    <source>
        <strain evidence="2">DAOMC 236416</strain>
    </source>
</reference>
<dbReference type="PANTHER" id="PTHR13379:SF0">
    <property type="entry name" value="UPF0415 PROTEIN C7ORF25"/>
    <property type="match status" value="1"/>
</dbReference>
<evidence type="ECO:0000256" key="1">
    <source>
        <dbReference type="SAM" id="MobiDB-lite"/>
    </source>
</evidence>
<comment type="caution">
    <text evidence="2">The sequence shown here is derived from an EMBL/GenBank/DDBJ whole genome shotgun (WGS) entry which is preliminary data.</text>
</comment>
<protein>
    <recommendedName>
        <fullName evidence="4">DUF1308 domain-containing protein</fullName>
    </recommendedName>
</protein>
<evidence type="ECO:0000313" key="2">
    <source>
        <dbReference type="EMBL" id="KAE8254922.1"/>
    </source>
</evidence>